<reference evidence="1 2" key="1">
    <citation type="journal article" date="2017" name="Arch. Microbiol.">
        <title>Mariprofundus micogutta sp. nov., a novel iron-oxidizing zetaproteobacterium isolated from a deep-sea hydrothermal field at the Bayonnaise knoll of the Izu-Ogasawara arc, and a description of Mariprofundales ord. nov. and Zetaproteobacteria classis nov.</title>
        <authorList>
            <person name="Makita H."/>
            <person name="Tanaka E."/>
            <person name="Mitsunobu S."/>
            <person name="Miyazaki M."/>
            <person name="Nunoura T."/>
            <person name="Uematsu K."/>
            <person name="Takaki Y."/>
            <person name="Nishi S."/>
            <person name="Shimamura S."/>
            <person name="Takai K."/>
        </authorList>
    </citation>
    <scope>NUCLEOTIDE SEQUENCE [LARGE SCALE GENOMIC DNA]</scope>
    <source>
        <strain evidence="1 2">ET2</strain>
    </source>
</reference>
<organism evidence="1 2">
    <name type="scientific">Mariprofundus micogutta</name>
    <dbReference type="NCBI Taxonomy" id="1921010"/>
    <lineage>
        <taxon>Bacteria</taxon>
        <taxon>Pseudomonadati</taxon>
        <taxon>Pseudomonadota</taxon>
        <taxon>Candidatius Mariprofundia</taxon>
        <taxon>Mariprofundales</taxon>
        <taxon>Mariprofundaceae</taxon>
        <taxon>Mariprofundus</taxon>
    </lineage>
</organism>
<name>A0A1L8CN83_9PROT</name>
<accession>A0A1L8CN83</accession>
<proteinExistence type="predicted"/>
<dbReference type="OrthoDB" id="5290234at2"/>
<keyword evidence="2" id="KW-1185">Reference proteome</keyword>
<evidence type="ECO:0000313" key="2">
    <source>
        <dbReference type="Proteomes" id="UP000231632"/>
    </source>
</evidence>
<dbReference type="STRING" id="1921010.MMIC_P1347"/>
<dbReference type="AlphaFoldDB" id="A0A1L8CN83"/>
<comment type="caution">
    <text evidence="1">The sequence shown here is derived from an EMBL/GenBank/DDBJ whole genome shotgun (WGS) entry which is preliminary data.</text>
</comment>
<dbReference type="EMBL" id="BDFD01000010">
    <property type="protein sequence ID" value="GAV20382.1"/>
    <property type="molecule type" value="Genomic_DNA"/>
</dbReference>
<dbReference type="Proteomes" id="UP000231632">
    <property type="component" value="Unassembled WGS sequence"/>
</dbReference>
<evidence type="ECO:0000313" key="1">
    <source>
        <dbReference type="EMBL" id="GAV20382.1"/>
    </source>
</evidence>
<protein>
    <submittedName>
        <fullName evidence="1">Uncharacterized protein</fullName>
    </submittedName>
</protein>
<gene>
    <name evidence="1" type="ORF">MMIC_P1347</name>
</gene>
<dbReference type="RefSeq" id="WP_083530487.1">
    <property type="nucleotide sequence ID" value="NZ_BDFD01000010.1"/>
</dbReference>
<sequence>MNDRPSHPLSTTPLELDSDLRLHAQRLQLGRAELLTDALTLPFNDIESRLAQFALNTSTQQAEQLRKGMKHYLGRLNSNPLIPLQFRLKVLNRFEQELDLFDADMTAAVLNSHKIAVEMVQKAARDKNSYYPILVDMLSSAMELALKLLLISLEKYQAASIIATRQFFELAKLALAVSSTLNNQFPEKNARLNSVICKFELLRLLDFYSKTGNEQKQTWKELQHHIGSLQAGLYRSGEADIPLNGDRFLVTNLNRPNNSAMVLAEVPAPLQYDCIIIPIDKLISRLSMAVEHIRSILGNPEHQKELYTEEAMTTTLIGGKAILAALAGQKRSGKRSDMPDTQALIEWDCSKALSSFASGIDHSQPGSMLNHSSPSQWLVINHNAQGACLERLSYKAMTGYVGSLIGFHCLTDDEKPRLGFVRWAKEIKTGEQRLGIAFLQGRMQLLQGMISGGSEDMDLKRSWPVLITAVNENKLTGLFPDNRIYRNMTFALIKDNKRFHYRINRIIEKGPNYSRCECVRAKVKGKSET</sequence>